<keyword evidence="1" id="KW-0493">Microtubule</keyword>
<reference evidence="5 6" key="1">
    <citation type="journal article" date="2014" name="Agronomy (Basel)">
        <title>A Draft Genome Sequence for Ensete ventricosum, the Drought-Tolerant Tree Against Hunger.</title>
        <authorList>
            <person name="Harrison J."/>
            <person name="Moore K.A."/>
            <person name="Paszkiewicz K."/>
            <person name="Jones T."/>
            <person name="Grant M."/>
            <person name="Ambacheew D."/>
            <person name="Muzemil S."/>
            <person name="Studholme D.J."/>
        </authorList>
    </citation>
    <scope>NUCLEOTIDE SEQUENCE [LARGE SCALE GENOMIC DNA]</scope>
</reference>
<keyword evidence="2 3" id="KW-0505">Motor protein</keyword>
<comment type="caution">
    <text evidence="5">The sequence shown here is derived from an EMBL/GenBank/DDBJ whole genome shotgun (WGS) entry which is preliminary data.</text>
</comment>
<dbReference type="GO" id="GO:0005874">
    <property type="term" value="C:microtubule"/>
    <property type="evidence" value="ECO:0007669"/>
    <property type="project" value="UniProtKB-KW"/>
</dbReference>
<feature type="binding site" evidence="3">
    <location>
        <begin position="100"/>
        <end position="107"/>
    </location>
    <ligand>
        <name>ATP</name>
        <dbReference type="ChEBI" id="CHEBI:30616"/>
    </ligand>
</feature>
<gene>
    <name evidence="5" type="ORF">B296_00040343</name>
</gene>
<dbReference type="InterPro" id="IPR001752">
    <property type="entry name" value="Kinesin_motor_dom"/>
</dbReference>
<proteinExistence type="inferred from homology"/>
<dbReference type="InterPro" id="IPR036961">
    <property type="entry name" value="Kinesin_motor_dom_sf"/>
</dbReference>
<dbReference type="PANTHER" id="PTHR47968">
    <property type="entry name" value="CENTROMERE PROTEIN E"/>
    <property type="match status" value="1"/>
</dbReference>
<dbReference type="GO" id="GO:0008017">
    <property type="term" value="F:microtubule binding"/>
    <property type="evidence" value="ECO:0007669"/>
    <property type="project" value="InterPro"/>
</dbReference>
<dbReference type="PRINTS" id="PR00380">
    <property type="entry name" value="KINESINHEAVY"/>
</dbReference>
<evidence type="ECO:0000259" key="4">
    <source>
        <dbReference type="PROSITE" id="PS50067"/>
    </source>
</evidence>
<dbReference type="Gene3D" id="3.40.850.10">
    <property type="entry name" value="Kinesin motor domain"/>
    <property type="match status" value="1"/>
</dbReference>
<accession>A0A426ZQT6</accession>
<protein>
    <recommendedName>
        <fullName evidence="4">Kinesin motor domain-containing protein</fullName>
    </recommendedName>
</protein>
<dbReference type="Proteomes" id="UP000287651">
    <property type="component" value="Unassembled WGS sequence"/>
</dbReference>
<keyword evidence="3" id="KW-0067">ATP-binding</keyword>
<dbReference type="SMART" id="SM00129">
    <property type="entry name" value="KISc"/>
    <property type="match status" value="1"/>
</dbReference>
<dbReference type="EMBL" id="AMZH03005482">
    <property type="protein sequence ID" value="RRT66298.1"/>
    <property type="molecule type" value="Genomic_DNA"/>
</dbReference>
<evidence type="ECO:0000256" key="2">
    <source>
        <dbReference type="ARBA" id="ARBA00023175"/>
    </source>
</evidence>
<evidence type="ECO:0000256" key="3">
    <source>
        <dbReference type="PROSITE-ProRule" id="PRU00283"/>
    </source>
</evidence>
<dbReference type="InterPro" id="IPR027640">
    <property type="entry name" value="Kinesin-like_fam"/>
</dbReference>
<evidence type="ECO:0000313" key="5">
    <source>
        <dbReference type="EMBL" id="RRT66298.1"/>
    </source>
</evidence>
<dbReference type="GO" id="GO:0003777">
    <property type="term" value="F:microtubule motor activity"/>
    <property type="evidence" value="ECO:0007669"/>
    <property type="project" value="InterPro"/>
</dbReference>
<dbReference type="PANTHER" id="PTHR47968:SF23">
    <property type="entry name" value="KINESIN-LIKE PROTEIN KIN-7A"/>
    <property type="match status" value="1"/>
</dbReference>
<sequence>MPICTPGGSRVEEKIFVTVRVRPLSRKELSLKDQEAWECIDDNKIVFKMSSQDRSNSPSSYTFDRVFGPTCLTERVYEEGAKNVALSALTGINATIFAYGQTSSGKTFTMRGITENAVNDIYKHINNTPERDFTIKISAMEIYNEIVRDLLKPDSGGLRLLDDPERGTIVDKLEEETAKDSQHLRYLIGTCEAQRQVGETALNDNSSRSHQIIRLVMLLNFSFTLLYDVYNGYRKIRNNNILFYIFIPQTVESTLHENSDCVKSFVATLVSYSYWFNNTNFFVQCSIWAYKCFLQNFVDLAGSERAGQTHASGARLKEGCHINRSLLNLTTVIRTLR</sequence>
<dbReference type="PROSITE" id="PS50067">
    <property type="entry name" value="KINESIN_MOTOR_2"/>
    <property type="match status" value="1"/>
</dbReference>
<dbReference type="SUPFAM" id="SSF52540">
    <property type="entry name" value="P-loop containing nucleoside triphosphate hydrolases"/>
    <property type="match status" value="1"/>
</dbReference>
<dbReference type="InterPro" id="IPR027417">
    <property type="entry name" value="P-loop_NTPase"/>
</dbReference>
<evidence type="ECO:0000313" key="6">
    <source>
        <dbReference type="Proteomes" id="UP000287651"/>
    </source>
</evidence>
<dbReference type="GO" id="GO:0007018">
    <property type="term" value="P:microtubule-based movement"/>
    <property type="evidence" value="ECO:0007669"/>
    <property type="project" value="InterPro"/>
</dbReference>
<organism evidence="5 6">
    <name type="scientific">Ensete ventricosum</name>
    <name type="common">Abyssinian banana</name>
    <name type="synonym">Musa ensete</name>
    <dbReference type="NCBI Taxonomy" id="4639"/>
    <lineage>
        <taxon>Eukaryota</taxon>
        <taxon>Viridiplantae</taxon>
        <taxon>Streptophyta</taxon>
        <taxon>Embryophyta</taxon>
        <taxon>Tracheophyta</taxon>
        <taxon>Spermatophyta</taxon>
        <taxon>Magnoliopsida</taxon>
        <taxon>Liliopsida</taxon>
        <taxon>Zingiberales</taxon>
        <taxon>Musaceae</taxon>
        <taxon>Ensete</taxon>
    </lineage>
</organism>
<evidence type="ECO:0000256" key="1">
    <source>
        <dbReference type="ARBA" id="ARBA00022701"/>
    </source>
</evidence>
<keyword evidence="3" id="KW-0547">Nucleotide-binding</keyword>
<dbReference type="AlphaFoldDB" id="A0A426ZQT6"/>
<dbReference type="GO" id="GO:0005524">
    <property type="term" value="F:ATP binding"/>
    <property type="evidence" value="ECO:0007669"/>
    <property type="project" value="UniProtKB-UniRule"/>
</dbReference>
<dbReference type="Pfam" id="PF00225">
    <property type="entry name" value="Kinesin"/>
    <property type="match status" value="2"/>
</dbReference>
<comment type="similarity">
    <text evidence="3">Belongs to the TRAFAC class myosin-kinesin ATPase superfamily. Kinesin family.</text>
</comment>
<feature type="domain" description="Kinesin motor" evidence="4">
    <location>
        <begin position="14"/>
        <end position="337"/>
    </location>
</feature>
<name>A0A426ZQT6_ENSVE</name>